<dbReference type="AlphaFoldDB" id="A0AAN8INE9"/>
<dbReference type="PANTHER" id="PTHR35981:SF2">
    <property type="entry name" value="ION TRANSPORT PEPTIDE, ISOFORM C"/>
    <property type="match status" value="1"/>
</dbReference>
<dbReference type="InterPro" id="IPR035957">
    <property type="entry name" value="Crust_neurohorm_sf"/>
</dbReference>
<feature type="disulfide bond" evidence="3">
    <location>
        <begin position="83"/>
        <end position="111"/>
    </location>
</feature>
<dbReference type="SUPFAM" id="SSF81778">
    <property type="entry name" value="Crustacean CHH/MIH/GIH neurohormone"/>
    <property type="match status" value="1"/>
</dbReference>
<dbReference type="GO" id="GO:0005184">
    <property type="term" value="F:neuropeptide hormone activity"/>
    <property type="evidence" value="ECO:0007669"/>
    <property type="project" value="InterPro"/>
</dbReference>
<evidence type="ECO:0000256" key="2">
    <source>
        <dbReference type="ARBA" id="ARBA00023157"/>
    </source>
</evidence>
<organism evidence="4 5">
    <name type="scientific">Trichostrongylus colubriformis</name>
    <name type="common">Black scour worm</name>
    <dbReference type="NCBI Taxonomy" id="6319"/>
    <lineage>
        <taxon>Eukaryota</taxon>
        <taxon>Metazoa</taxon>
        <taxon>Ecdysozoa</taxon>
        <taxon>Nematoda</taxon>
        <taxon>Chromadorea</taxon>
        <taxon>Rhabditida</taxon>
        <taxon>Rhabditina</taxon>
        <taxon>Rhabditomorpha</taxon>
        <taxon>Strongyloidea</taxon>
        <taxon>Trichostrongylidae</taxon>
        <taxon>Trichostrongylus</taxon>
    </lineage>
</organism>
<comment type="caution">
    <text evidence="4">The sequence shown here is derived from an EMBL/GenBank/DDBJ whole genome shotgun (WGS) entry which is preliminary data.</text>
</comment>
<reference evidence="4 5" key="1">
    <citation type="submission" date="2019-10" db="EMBL/GenBank/DDBJ databases">
        <title>Assembly and Annotation for the nematode Trichostrongylus colubriformis.</title>
        <authorList>
            <person name="Martin J."/>
        </authorList>
    </citation>
    <scope>NUCLEOTIDE SEQUENCE [LARGE SCALE GENOMIC DNA]</scope>
    <source>
        <strain evidence="4">G859</strain>
        <tissue evidence="4">Whole worm</tissue>
    </source>
</reference>
<evidence type="ECO:0000256" key="1">
    <source>
        <dbReference type="ARBA" id="ARBA00005447"/>
    </source>
</evidence>
<keyword evidence="2 3" id="KW-1015">Disulfide bond</keyword>
<dbReference type="Proteomes" id="UP001331761">
    <property type="component" value="Unassembled WGS sequence"/>
</dbReference>
<keyword evidence="5" id="KW-1185">Reference proteome</keyword>
<dbReference type="InterPro" id="IPR031098">
    <property type="entry name" value="Crust_neurohorm"/>
</dbReference>
<dbReference type="EMBL" id="WIXE01007861">
    <property type="protein sequence ID" value="KAK5979936.1"/>
    <property type="molecule type" value="Genomic_DNA"/>
</dbReference>
<proteinExistence type="inferred from homology"/>
<dbReference type="Gene3D" id="1.10.2010.10">
    <property type="entry name" value="Crustacean CHH/MIH/GIH neurohormone"/>
    <property type="match status" value="1"/>
</dbReference>
<evidence type="ECO:0000313" key="4">
    <source>
        <dbReference type="EMBL" id="KAK5979936.1"/>
    </source>
</evidence>
<gene>
    <name evidence="4" type="ORF">GCK32_000037</name>
</gene>
<accession>A0AAN8INE9</accession>
<feature type="disulfide bond" evidence="3">
    <location>
        <begin position="80"/>
        <end position="98"/>
    </location>
</feature>
<name>A0AAN8INE9_TRICO</name>
<dbReference type="PANTHER" id="PTHR35981">
    <property type="entry name" value="ION TRANSPORT PEPTIDE, ISOFORM C"/>
    <property type="match status" value="1"/>
</dbReference>
<dbReference type="PROSITE" id="PS01250">
    <property type="entry name" value="CHH_MIH_GIH"/>
    <property type="match status" value="1"/>
</dbReference>
<dbReference type="GO" id="GO:0007623">
    <property type="term" value="P:circadian rhythm"/>
    <property type="evidence" value="ECO:0007669"/>
    <property type="project" value="TreeGrafter"/>
</dbReference>
<sequence length="130" mass="15309">MIGLTTLRSNWTSRYILLAAFLCFFVSESRTIVRDIASNELPQYLDLSSYVRVRKGEWVPDSECTVHQHEVLHAVMDRLCEVCHEMFFHEQGNLRSQCRKRCFDNDVFRKCLQVFSSIETKELKSQRVAE</sequence>
<feature type="disulfide bond" evidence="3">
    <location>
        <begin position="64"/>
        <end position="102"/>
    </location>
</feature>
<comment type="similarity">
    <text evidence="1">Belongs to the arthropod CHH/MIH/GIH/VIH hormone family.</text>
</comment>
<dbReference type="GO" id="GO:0005576">
    <property type="term" value="C:extracellular region"/>
    <property type="evidence" value="ECO:0007669"/>
    <property type="project" value="InterPro"/>
</dbReference>
<dbReference type="Pfam" id="PF01147">
    <property type="entry name" value="Crust_neurohorm"/>
    <property type="match status" value="1"/>
</dbReference>
<protein>
    <submittedName>
        <fullName evidence="4">Uncharacterized protein</fullName>
    </submittedName>
</protein>
<evidence type="ECO:0000256" key="3">
    <source>
        <dbReference type="PIRSR" id="PIRSR631098-51"/>
    </source>
</evidence>
<evidence type="ECO:0000313" key="5">
    <source>
        <dbReference type="Proteomes" id="UP001331761"/>
    </source>
</evidence>
<dbReference type="InterPro" id="IPR018251">
    <property type="entry name" value="Crust_neurhormone_CS"/>
</dbReference>